<reference evidence="1" key="1">
    <citation type="submission" date="2020-07" db="EMBL/GenBank/DDBJ databases">
        <title>Clarias magur genome sequencing, assembly and annotation.</title>
        <authorList>
            <person name="Kushwaha B."/>
            <person name="Kumar R."/>
            <person name="Das P."/>
            <person name="Joshi C.G."/>
            <person name="Kumar D."/>
            <person name="Nagpure N.S."/>
            <person name="Pandey M."/>
            <person name="Agarwal S."/>
            <person name="Srivastava S."/>
            <person name="Singh M."/>
            <person name="Sahoo L."/>
            <person name="Jayasankar P."/>
            <person name="Meher P.K."/>
            <person name="Koringa P.G."/>
            <person name="Iquebal M.A."/>
            <person name="Das S.P."/>
            <person name="Bit A."/>
            <person name="Patnaik S."/>
            <person name="Patel N."/>
            <person name="Shah T.M."/>
            <person name="Hinsu A."/>
            <person name="Jena J.K."/>
        </authorList>
    </citation>
    <scope>NUCLEOTIDE SEQUENCE</scope>
    <source>
        <strain evidence="1">CIFAMagur01</strain>
        <tissue evidence="1">Testis</tissue>
    </source>
</reference>
<evidence type="ECO:0000313" key="1">
    <source>
        <dbReference type="EMBL" id="KAF5905074.1"/>
    </source>
</evidence>
<name>A0A8J4U5M0_CLAMG</name>
<gene>
    <name evidence="1" type="primary">tna1</name>
    <name evidence="1" type="ORF">DAT39_005155</name>
</gene>
<comment type="caution">
    <text evidence="1">The sequence shown here is derived from an EMBL/GenBank/DDBJ whole genome shotgun (WGS) entry which is preliminary data.</text>
</comment>
<accession>A0A8J4U5M0</accession>
<evidence type="ECO:0000313" key="2">
    <source>
        <dbReference type="Proteomes" id="UP000727407"/>
    </source>
</evidence>
<organism evidence="1 2">
    <name type="scientific">Clarias magur</name>
    <name type="common">Asian catfish</name>
    <name type="synonym">Macropteronotus magur</name>
    <dbReference type="NCBI Taxonomy" id="1594786"/>
    <lineage>
        <taxon>Eukaryota</taxon>
        <taxon>Metazoa</taxon>
        <taxon>Chordata</taxon>
        <taxon>Craniata</taxon>
        <taxon>Vertebrata</taxon>
        <taxon>Euteleostomi</taxon>
        <taxon>Actinopterygii</taxon>
        <taxon>Neopterygii</taxon>
        <taxon>Teleostei</taxon>
        <taxon>Ostariophysi</taxon>
        <taxon>Siluriformes</taxon>
        <taxon>Clariidae</taxon>
        <taxon>Clarias</taxon>
    </lineage>
</organism>
<dbReference type="AlphaFoldDB" id="A0A8J4U5M0"/>
<proteinExistence type="predicted"/>
<dbReference type="Proteomes" id="UP000727407">
    <property type="component" value="Unassembled WGS sequence"/>
</dbReference>
<protein>
    <submittedName>
        <fullName evidence="1">High-affinity nicotinic acid transporter</fullName>
    </submittedName>
</protein>
<sequence>MAAEDRRAGSANLTSVHFTFFLFPKTPFSPHSLFLTFSFRIQSIWQDTYQANCTESVPLVPFWAFQQERGIEDKWFNHLEVAPRNPNQTADDQLEGFTHYQVRTLDSSDSVAHPDISGTRHSPPLSLITLGRIQNHVHKDASVMHLGLISAAQCASRLEKEIDICLAGILCYKELCQVFMATGCSGMEKPLASLPATPETLDPVQHRVPDINKLSFATLIASGFLHSLCESQRSLRTAAGLGMNGCSPHSCHYDDDAPFWMVTSGGSLRLW</sequence>
<dbReference type="EMBL" id="QNUK01000048">
    <property type="protein sequence ID" value="KAF5905074.1"/>
    <property type="molecule type" value="Genomic_DNA"/>
</dbReference>
<keyword evidence="2" id="KW-1185">Reference proteome</keyword>